<keyword evidence="1" id="KW-0472">Membrane</keyword>
<organism evidence="3 4">
    <name type="scientific">Rhynchospora breviuscula</name>
    <dbReference type="NCBI Taxonomy" id="2022672"/>
    <lineage>
        <taxon>Eukaryota</taxon>
        <taxon>Viridiplantae</taxon>
        <taxon>Streptophyta</taxon>
        <taxon>Embryophyta</taxon>
        <taxon>Tracheophyta</taxon>
        <taxon>Spermatophyta</taxon>
        <taxon>Magnoliopsida</taxon>
        <taxon>Liliopsida</taxon>
        <taxon>Poales</taxon>
        <taxon>Cyperaceae</taxon>
        <taxon>Cyperoideae</taxon>
        <taxon>Rhynchosporeae</taxon>
        <taxon>Rhynchospora</taxon>
    </lineage>
</organism>
<keyword evidence="2" id="KW-0732">Signal</keyword>
<dbReference type="Proteomes" id="UP001151287">
    <property type="component" value="Unassembled WGS sequence"/>
</dbReference>
<evidence type="ECO:0000313" key="4">
    <source>
        <dbReference type="Proteomes" id="UP001151287"/>
    </source>
</evidence>
<evidence type="ECO:0000256" key="1">
    <source>
        <dbReference type="SAM" id="Phobius"/>
    </source>
</evidence>
<dbReference type="EMBL" id="JAMQYH010000002">
    <property type="protein sequence ID" value="KAJ1700067.1"/>
    <property type="molecule type" value="Genomic_DNA"/>
</dbReference>
<dbReference type="AlphaFoldDB" id="A0A9Q0CTV9"/>
<sequence>MSMYPIPILLLLCLAFLLVPTLCFNDPKPPNIGPDPLTINVNSSSPLQLSSLAWDPVARRFVAGSRKDPTIYAVQLSGAVECLLTDSSVNSDTTVSAVAVDHIRSRLIVAFSNPSLLAAYDLRSLGRILSVPLPQLDGVPGGVAVDLGSGEMFVSSARRGLVVKVGSEGNERRVISEYKIFWDQGLGGVAHVSPQCILVVQPGTGKIFKIDSKEETVKEVIPIHSSGLLATGANGAIALLVGGDSIDVATNKSIFPVISEDNWNRAISYFEEHELFKLGEGETSVALAIKDLFTYALVKLEDGYRIVNMTCLQSRHDLRVIMLIVFVAVPIFMLLSGLFLIWIKNADPYSRSCGCSNLVQWGVTLRSWFHEELKIRLIERA</sequence>
<dbReference type="Gene3D" id="2.120.10.30">
    <property type="entry name" value="TolB, C-terminal domain"/>
    <property type="match status" value="1"/>
</dbReference>
<comment type="caution">
    <text evidence="3">The sequence shown here is derived from an EMBL/GenBank/DDBJ whole genome shotgun (WGS) entry which is preliminary data.</text>
</comment>
<protein>
    <submittedName>
        <fullName evidence="3">Uncharacterized protein</fullName>
    </submittedName>
</protein>
<keyword evidence="1" id="KW-0812">Transmembrane</keyword>
<keyword evidence="4" id="KW-1185">Reference proteome</keyword>
<accession>A0A9Q0CTV9</accession>
<reference evidence="3" key="1">
    <citation type="journal article" date="2022" name="Cell">
        <title>Repeat-based holocentromeres influence genome architecture and karyotype evolution.</title>
        <authorList>
            <person name="Hofstatter P.G."/>
            <person name="Thangavel G."/>
            <person name="Lux T."/>
            <person name="Neumann P."/>
            <person name="Vondrak T."/>
            <person name="Novak P."/>
            <person name="Zhang M."/>
            <person name="Costa L."/>
            <person name="Castellani M."/>
            <person name="Scott A."/>
            <person name="Toegelov H."/>
            <person name="Fuchs J."/>
            <person name="Mata-Sucre Y."/>
            <person name="Dias Y."/>
            <person name="Vanzela A.L.L."/>
            <person name="Huettel B."/>
            <person name="Almeida C.C.S."/>
            <person name="Simkova H."/>
            <person name="Souza G."/>
            <person name="Pedrosa-Harand A."/>
            <person name="Macas J."/>
            <person name="Mayer K.F.X."/>
            <person name="Houben A."/>
            <person name="Marques A."/>
        </authorList>
    </citation>
    <scope>NUCLEOTIDE SEQUENCE</scope>
    <source>
        <strain evidence="3">RhyBre1mFocal</strain>
    </source>
</reference>
<feature type="transmembrane region" description="Helical" evidence="1">
    <location>
        <begin position="320"/>
        <end position="343"/>
    </location>
</feature>
<dbReference type="InterPro" id="IPR053224">
    <property type="entry name" value="Sensory_adhesion_molecule"/>
</dbReference>
<evidence type="ECO:0000313" key="3">
    <source>
        <dbReference type="EMBL" id="KAJ1700067.1"/>
    </source>
</evidence>
<dbReference type="InterPro" id="IPR011042">
    <property type="entry name" value="6-blade_b-propeller_TolB-like"/>
</dbReference>
<keyword evidence="1" id="KW-1133">Transmembrane helix</keyword>
<gene>
    <name evidence="3" type="ORF">LUZ63_008579</name>
</gene>
<evidence type="ECO:0000256" key="2">
    <source>
        <dbReference type="SAM" id="SignalP"/>
    </source>
</evidence>
<dbReference type="PANTHER" id="PTHR31460">
    <property type="match status" value="1"/>
</dbReference>
<proteinExistence type="predicted"/>
<dbReference type="GO" id="GO:0005783">
    <property type="term" value="C:endoplasmic reticulum"/>
    <property type="evidence" value="ECO:0007669"/>
    <property type="project" value="TreeGrafter"/>
</dbReference>
<dbReference type="PANTHER" id="PTHR31460:SF3">
    <property type="entry name" value="MESOCENTIN"/>
    <property type="match status" value="1"/>
</dbReference>
<dbReference type="OrthoDB" id="1885092at2759"/>
<name>A0A9Q0CTV9_9POAL</name>
<dbReference type="SUPFAM" id="SSF101898">
    <property type="entry name" value="NHL repeat"/>
    <property type="match status" value="1"/>
</dbReference>
<feature type="signal peptide" evidence="2">
    <location>
        <begin position="1"/>
        <end position="23"/>
    </location>
</feature>
<feature type="chain" id="PRO_5040290409" evidence="2">
    <location>
        <begin position="24"/>
        <end position="381"/>
    </location>
</feature>